<proteinExistence type="predicted"/>
<dbReference type="PANTHER" id="PTHR43394">
    <property type="entry name" value="ATP-DEPENDENT PERMEASE MDL1, MITOCHONDRIAL"/>
    <property type="match status" value="1"/>
</dbReference>
<dbReference type="SUPFAM" id="SSF52540">
    <property type="entry name" value="P-loop containing nucleoside triphosphate hydrolases"/>
    <property type="match status" value="1"/>
</dbReference>
<evidence type="ECO:0000256" key="1">
    <source>
        <dbReference type="SAM" id="MobiDB-lite"/>
    </source>
</evidence>
<dbReference type="InterPro" id="IPR039421">
    <property type="entry name" value="Type_1_exporter"/>
</dbReference>
<reference evidence="2 3" key="1">
    <citation type="submission" date="2016-03" db="EMBL/GenBank/DDBJ databases">
        <title>Comparative genomics of the ectomycorrhizal sister species Rhizopogon vinicolor and Rhizopogon vesiculosus (Basidiomycota: Boletales) reveals a divergence of the mating type B locus.</title>
        <authorList>
            <person name="Mujic A.B."/>
            <person name="Kuo A."/>
            <person name="Tritt A."/>
            <person name="Lipzen A."/>
            <person name="Chen C."/>
            <person name="Johnson J."/>
            <person name="Sharma A."/>
            <person name="Barry K."/>
            <person name="Grigoriev I.V."/>
            <person name="Spatafora J.W."/>
        </authorList>
    </citation>
    <scope>NUCLEOTIDE SEQUENCE [LARGE SCALE GENOMIC DNA]</scope>
    <source>
        <strain evidence="2 3">AM-OR11-056</strain>
    </source>
</reference>
<name>A0A1J8PXZ8_9AGAM</name>
<dbReference type="GO" id="GO:0005743">
    <property type="term" value="C:mitochondrial inner membrane"/>
    <property type="evidence" value="ECO:0007669"/>
    <property type="project" value="TreeGrafter"/>
</dbReference>
<protein>
    <recommendedName>
        <fullName evidence="4">ABC transporter domain-containing protein</fullName>
    </recommendedName>
</protein>
<sequence>MDDAMERAALGRLVDGRSCLSIPHRLSTIGDTDVIVVLKEGRIAEQGSRKELLELKGLFASMWADQINVSQEPMMYEVPAVNVPEPESRAIEEQISSPQALPKEEKEDLDLPFLMSDGSPAAPDSAQLAFLTTKSTSHILSVDNLNHTERSHVQGARVTFDAGAPHRASSPEPGSGQRMTNVIQRLAKRLSIGGGKLVNLSEHQRDSSTASSASGSGGASVSPPASMRARESVEEPRHMEKPKENKRKKRSHLL</sequence>
<dbReference type="InterPro" id="IPR027417">
    <property type="entry name" value="P-loop_NTPase"/>
</dbReference>
<dbReference type="AlphaFoldDB" id="A0A1J8PXZ8"/>
<evidence type="ECO:0008006" key="4">
    <source>
        <dbReference type="Google" id="ProtNLM"/>
    </source>
</evidence>
<evidence type="ECO:0000313" key="2">
    <source>
        <dbReference type="EMBL" id="OJA12611.1"/>
    </source>
</evidence>
<dbReference type="EMBL" id="LVVM01004572">
    <property type="protein sequence ID" value="OJA12611.1"/>
    <property type="molecule type" value="Genomic_DNA"/>
</dbReference>
<accession>A0A1J8PXZ8</accession>
<feature type="compositionally biased region" description="Basic and acidic residues" evidence="1">
    <location>
        <begin position="228"/>
        <end position="243"/>
    </location>
</feature>
<feature type="compositionally biased region" description="Basic residues" evidence="1">
    <location>
        <begin position="244"/>
        <end position="254"/>
    </location>
</feature>
<dbReference type="GO" id="GO:0090374">
    <property type="term" value="P:oligopeptide export from mitochondrion"/>
    <property type="evidence" value="ECO:0007669"/>
    <property type="project" value="TreeGrafter"/>
</dbReference>
<gene>
    <name evidence="2" type="ORF">AZE42_10396</name>
</gene>
<feature type="compositionally biased region" description="Low complexity" evidence="1">
    <location>
        <begin position="207"/>
        <end position="226"/>
    </location>
</feature>
<dbReference type="OrthoDB" id="6500128at2759"/>
<comment type="caution">
    <text evidence="2">The sequence shown here is derived from an EMBL/GenBank/DDBJ whole genome shotgun (WGS) entry which is preliminary data.</text>
</comment>
<dbReference type="GO" id="GO:0015421">
    <property type="term" value="F:ABC-type oligopeptide transporter activity"/>
    <property type="evidence" value="ECO:0007669"/>
    <property type="project" value="TreeGrafter"/>
</dbReference>
<evidence type="ECO:0000313" key="3">
    <source>
        <dbReference type="Proteomes" id="UP000183567"/>
    </source>
</evidence>
<keyword evidence="3" id="KW-1185">Reference proteome</keyword>
<feature type="region of interest" description="Disordered" evidence="1">
    <location>
        <begin position="201"/>
        <end position="254"/>
    </location>
</feature>
<dbReference type="PANTHER" id="PTHR43394:SF1">
    <property type="entry name" value="ATP-BINDING CASSETTE SUB-FAMILY B MEMBER 10, MITOCHONDRIAL"/>
    <property type="match status" value="1"/>
</dbReference>
<dbReference type="Gene3D" id="3.40.50.300">
    <property type="entry name" value="P-loop containing nucleotide triphosphate hydrolases"/>
    <property type="match status" value="1"/>
</dbReference>
<dbReference type="STRING" id="180088.A0A1J8PXZ8"/>
<organism evidence="2 3">
    <name type="scientific">Rhizopogon vesiculosus</name>
    <dbReference type="NCBI Taxonomy" id="180088"/>
    <lineage>
        <taxon>Eukaryota</taxon>
        <taxon>Fungi</taxon>
        <taxon>Dikarya</taxon>
        <taxon>Basidiomycota</taxon>
        <taxon>Agaricomycotina</taxon>
        <taxon>Agaricomycetes</taxon>
        <taxon>Agaricomycetidae</taxon>
        <taxon>Boletales</taxon>
        <taxon>Suillineae</taxon>
        <taxon>Rhizopogonaceae</taxon>
        <taxon>Rhizopogon</taxon>
    </lineage>
</organism>
<dbReference type="Proteomes" id="UP000183567">
    <property type="component" value="Unassembled WGS sequence"/>
</dbReference>